<dbReference type="Gene3D" id="3.40.50.150">
    <property type="entry name" value="Vaccinia Virus protein VP39"/>
    <property type="match status" value="1"/>
</dbReference>
<dbReference type="Proteomes" id="UP000051955">
    <property type="component" value="Unassembled WGS sequence"/>
</dbReference>
<keyword evidence="3 6" id="KW-0489">Methyltransferase</keyword>
<evidence type="ECO:0000256" key="2">
    <source>
        <dbReference type="ARBA" id="ARBA00022490"/>
    </source>
</evidence>
<dbReference type="GO" id="GO:0005840">
    <property type="term" value="C:ribosome"/>
    <property type="evidence" value="ECO:0007669"/>
    <property type="project" value="UniProtKB-KW"/>
</dbReference>
<feature type="binding site" evidence="6">
    <location>
        <position position="178"/>
    </location>
    <ligand>
        <name>S-adenosyl-L-methionine</name>
        <dbReference type="ChEBI" id="CHEBI:59789"/>
    </ligand>
</feature>
<dbReference type="PATRIC" id="fig|1423715.3.peg.694"/>
<dbReference type="InterPro" id="IPR029063">
    <property type="entry name" value="SAM-dependent_MTases_sf"/>
</dbReference>
<dbReference type="PANTHER" id="PTHR43648">
    <property type="entry name" value="ELECTRON TRANSFER FLAVOPROTEIN BETA SUBUNIT LYSINE METHYLTRANSFERASE"/>
    <property type="match status" value="1"/>
</dbReference>
<comment type="similarity">
    <text evidence="1 6">Belongs to the methyltransferase superfamily. PrmA family.</text>
</comment>
<accession>A0A0R1LFU1</accession>
<dbReference type="AlphaFoldDB" id="A0A0R1LFU1"/>
<proteinExistence type="inferred from homology"/>
<comment type="subcellular location">
    <subcellularLocation>
        <location evidence="6">Cytoplasm</location>
    </subcellularLocation>
</comment>
<dbReference type="NCBIfam" id="TIGR00406">
    <property type="entry name" value="prmA"/>
    <property type="match status" value="1"/>
</dbReference>
<name>A0A0R1LFU1_9LACO</name>
<dbReference type="GO" id="GO:0032259">
    <property type="term" value="P:methylation"/>
    <property type="evidence" value="ECO:0007669"/>
    <property type="project" value="UniProtKB-KW"/>
</dbReference>
<dbReference type="InterPro" id="IPR004498">
    <property type="entry name" value="Ribosomal_PrmA_MeTrfase"/>
</dbReference>
<feature type="binding site" evidence="6">
    <location>
        <position position="200"/>
    </location>
    <ligand>
        <name>S-adenosyl-L-methionine</name>
        <dbReference type="ChEBI" id="CHEBI:59789"/>
    </ligand>
</feature>
<dbReference type="InterPro" id="IPR050078">
    <property type="entry name" value="Ribosomal_L11_MeTrfase_PrmA"/>
</dbReference>
<organism evidence="7 8">
    <name type="scientific">Levilactobacillus acidifarinae DSM 19394 = JCM 15949</name>
    <dbReference type="NCBI Taxonomy" id="1423715"/>
    <lineage>
        <taxon>Bacteria</taxon>
        <taxon>Bacillati</taxon>
        <taxon>Bacillota</taxon>
        <taxon>Bacilli</taxon>
        <taxon>Lactobacillales</taxon>
        <taxon>Lactobacillaceae</taxon>
        <taxon>Levilactobacillus</taxon>
    </lineage>
</organism>
<dbReference type="PIRSF" id="PIRSF000401">
    <property type="entry name" value="RPL11_MTase"/>
    <property type="match status" value="1"/>
</dbReference>
<keyword evidence="7" id="KW-0689">Ribosomal protein</keyword>
<keyword evidence="7" id="KW-0687">Ribonucleoprotein</keyword>
<dbReference type="EC" id="2.1.1.-" evidence="6"/>
<keyword evidence="4 6" id="KW-0808">Transferase</keyword>
<keyword evidence="8" id="KW-1185">Reference proteome</keyword>
<dbReference type="GO" id="GO:0016279">
    <property type="term" value="F:protein-lysine N-methyltransferase activity"/>
    <property type="evidence" value="ECO:0007669"/>
    <property type="project" value="RHEA"/>
</dbReference>
<keyword evidence="5 6" id="KW-0949">S-adenosyl-L-methionine</keyword>
<feature type="binding site" evidence="6">
    <location>
        <position position="157"/>
    </location>
    <ligand>
        <name>S-adenosyl-L-methionine</name>
        <dbReference type="ChEBI" id="CHEBI:59789"/>
    </ligand>
</feature>
<evidence type="ECO:0000256" key="5">
    <source>
        <dbReference type="ARBA" id="ARBA00022691"/>
    </source>
</evidence>
<comment type="caution">
    <text evidence="7">The sequence shown here is derived from an EMBL/GenBank/DDBJ whole genome shotgun (WGS) entry which is preliminary data.</text>
</comment>
<keyword evidence="2 6" id="KW-0963">Cytoplasm</keyword>
<dbReference type="GO" id="GO:0005737">
    <property type="term" value="C:cytoplasm"/>
    <property type="evidence" value="ECO:0007669"/>
    <property type="project" value="UniProtKB-SubCell"/>
</dbReference>
<evidence type="ECO:0000256" key="1">
    <source>
        <dbReference type="ARBA" id="ARBA00009741"/>
    </source>
</evidence>
<evidence type="ECO:0000256" key="6">
    <source>
        <dbReference type="HAMAP-Rule" id="MF_00735"/>
    </source>
</evidence>
<dbReference type="EMBL" id="AZDV01000026">
    <property type="protein sequence ID" value="KRK94694.1"/>
    <property type="molecule type" value="Genomic_DNA"/>
</dbReference>
<protein>
    <recommendedName>
        <fullName evidence="6">Ribosomal protein L11 methyltransferase</fullName>
        <shortName evidence="6">L11 Mtase</shortName>
        <ecNumber evidence="6">2.1.1.-</ecNumber>
    </recommendedName>
</protein>
<sequence>MSVITTNEAVEAVSNILQEAGASGVKIDDAADYEHLKPGKYGEIVDLKTIPHRTSGAEITAYYPETVFIPEILPTIKQRVNGLSQFGLDPSPATVTSKAVADESWATAWQKYYHPVRVTRYLTVTPSWENYQPVQTDEHVIRLDPGMAFGTGTHPTTVLSLTELEMVVRGGESMYDVGTGSGVLSIAAKYLGVDQIKAFDLDDVAVRSAKTNLALNPIASDVVAEPNNLLNGIHQPVDLVVANILAEIIVPLVPQAWENLQPGGHFLTSGIIADKLATVVAAQEKQGFIIDNVLQMKDWRGVIAHKPTEDE</sequence>
<evidence type="ECO:0000313" key="7">
    <source>
        <dbReference type="EMBL" id="KRK94694.1"/>
    </source>
</evidence>
<dbReference type="Pfam" id="PF06325">
    <property type="entry name" value="PrmA"/>
    <property type="match status" value="1"/>
</dbReference>
<evidence type="ECO:0000256" key="3">
    <source>
        <dbReference type="ARBA" id="ARBA00022603"/>
    </source>
</evidence>
<feature type="binding site" evidence="6">
    <location>
        <position position="243"/>
    </location>
    <ligand>
        <name>S-adenosyl-L-methionine</name>
        <dbReference type="ChEBI" id="CHEBI:59789"/>
    </ligand>
</feature>
<comment type="function">
    <text evidence="6">Methylates ribosomal protein L11.</text>
</comment>
<comment type="catalytic activity">
    <reaction evidence="6">
        <text>L-lysyl-[protein] + 3 S-adenosyl-L-methionine = N(6),N(6),N(6)-trimethyl-L-lysyl-[protein] + 3 S-adenosyl-L-homocysteine + 3 H(+)</text>
        <dbReference type="Rhea" id="RHEA:54192"/>
        <dbReference type="Rhea" id="RHEA-COMP:9752"/>
        <dbReference type="Rhea" id="RHEA-COMP:13826"/>
        <dbReference type="ChEBI" id="CHEBI:15378"/>
        <dbReference type="ChEBI" id="CHEBI:29969"/>
        <dbReference type="ChEBI" id="CHEBI:57856"/>
        <dbReference type="ChEBI" id="CHEBI:59789"/>
        <dbReference type="ChEBI" id="CHEBI:61961"/>
    </reaction>
</comment>
<gene>
    <name evidence="6" type="primary">prmA</name>
    <name evidence="7" type="ORF">FD25_GL000666</name>
</gene>
<dbReference type="SUPFAM" id="SSF53335">
    <property type="entry name" value="S-adenosyl-L-methionine-dependent methyltransferases"/>
    <property type="match status" value="1"/>
</dbReference>
<dbReference type="HAMAP" id="MF_00735">
    <property type="entry name" value="Methyltr_PrmA"/>
    <property type="match status" value="1"/>
</dbReference>
<evidence type="ECO:0000256" key="4">
    <source>
        <dbReference type="ARBA" id="ARBA00022679"/>
    </source>
</evidence>
<dbReference type="CDD" id="cd02440">
    <property type="entry name" value="AdoMet_MTases"/>
    <property type="match status" value="1"/>
</dbReference>
<evidence type="ECO:0000313" key="8">
    <source>
        <dbReference type="Proteomes" id="UP000051955"/>
    </source>
</evidence>
<dbReference type="PANTHER" id="PTHR43648:SF1">
    <property type="entry name" value="ELECTRON TRANSFER FLAVOPROTEIN BETA SUBUNIT LYSINE METHYLTRANSFERASE"/>
    <property type="match status" value="1"/>
</dbReference>
<reference evidence="7 8" key="1">
    <citation type="journal article" date="2015" name="Genome Announc.">
        <title>Expanding the biotechnology potential of lactobacilli through comparative genomics of 213 strains and associated genera.</title>
        <authorList>
            <person name="Sun Z."/>
            <person name="Harris H.M."/>
            <person name="McCann A."/>
            <person name="Guo C."/>
            <person name="Argimon S."/>
            <person name="Zhang W."/>
            <person name="Yang X."/>
            <person name="Jeffery I.B."/>
            <person name="Cooney J.C."/>
            <person name="Kagawa T.F."/>
            <person name="Liu W."/>
            <person name="Song Y."/>
            <person name="Salvetti E."/>
            <person name="Wrobel A."/>
            <person name="Rasinkangas P."/>
            <person name="Parkhill J."/>
            <person name="Rea M.C."/>
            <person name="O'Sullivan O."/>
            <person name="Ritari J."/>
            <person name="Douillard F.P."/>
            <person name="Paul Ross R."/>
            <person name="Yang R."/>
            <person name="Briner A.E."/>
            <person name="Felis G.E."/>
            <person name="de Vos W.M."/>
            <person name="Barrangou R."/>
            <person name="Klaenhammer T.R."/>
            <person name="Caufield P.W."/>
            <person name="Cui Y."/>
            <person name="Zhang H."/>
            <person name="O'Toole P.W."/>
        </authorList>
    </citation>
    <scope>NUCLEOTIDE SEQUENCE [LARGE SCALE GENOMIC DNA]</scope>
    <source>
        <strain evidence="7 8">DSM 19394</strain>
    </source>
</reference>
<dbReference type="STRING" id="1423715.FD25_GL000666"/>